<dbReference type="Pfam" id="PF00528">
    <property type="entry name" value="BPD_transp_1"/>
    <property type="match status" value="1"/>
</dbReference>
<comment type="subcellular location">
    <subcellularLocation>
        <location evidence="1 7">Cell membrane</location>
        <topology evidence="1 7">Multi-pass membrane protein</topology>
    </subcellularLocation>
</comment>
<dbReference type="PANTHER" id="PTHR43386">
    <property type="entry name" value="OLIGOPEPTIDE TRANSPORT SYSTEM PERMEASE PROTEIN APPC"/>
    <property type="match status" value="1"/>
</dbReference>
<evidence type="ECO:0000256" key="1">
    <source>
        <dbReference type="ARBA" id="ARBA00004651"/>
    </source>
</evidence>
<dbReference type="PROSITE" id="PS50928">
    <property type="entry name" value="ABC_TM1"/>
    <property type="match status" value="1"/>
</dbReference>
<dbReference type="GO" id="GO:0055085">
    <property type="term" value="P:transmembrane transport"/>
    <property type="evidence" value="ECO:0007669"/>
    <property type="project" value="InterPro"/>
</dbReference>
<comment type="similarity">
    <text evidence="7">Belongs to the binding-protein-dependent transport system permease family.</text>
</comment>
<keyword evidence="6 7" id="KW-0472">Membrane</keyword>
<keyword evidence="3" id="KW-1003">Cell membrane</keyword>
<comment type="caution">
    <text evidence="9">The sequence shown here is derived from an EMBL/GenBank/DDBJ whole genome shotgun (WGS) entry which is preliminary data.</text>
</comment>
<dbReference type="AlphaFoldDB" id="A0A2N8KL69"/>
<evidence type="ECO:0000313" key="10">
    <source>
        <dbReference type="Proteomes" id="UP000235994"/>
    </source>
</evidence>
<evidence type="ECO:0000259" key="8">
    <source>
        <dbReference type="PROSITE" id="PS50928"/>
    </source>
</evidence>
<evidence type="ECO:0000313" key="9">
    <source>
        <dbReference type="EMBL" id="PND34199.1"/>
    </source>
</evidence>
<feature type="transmembrane region" description="Helical" evidence="7">
    <location>
        <begin position="89"/>
        <end position="113"/>
    </location>
</feature>
<evidence type="ECO:0000256" key="6">
    <source>
        <dbReference type="ARBA" id="ARBA00023136"/>
    </source>
</evidence>
<feature type="transmembrane region" description="Helical" evidence="7">
    <location>
        <begin position="133"/>
        <end position="157"/>
    </location>
</feature>
<keyword evidence="5 7" id="KW-1133">Transmembrane helix</keyword>
<dbReference type="EMBL" id="POQS01000002">
    <property type="protein sequence ID" value="PND34199.1"/>
    <property type="molecule type" value="Genomic_DNA"/>
</dbReference>
<feature type="transmembrane region" description="Helical" evidence="7">
    <location>
        <begin position="23"/>
        <end position="44"/>
    </location>
</feature>
<dbReference type="CDD" id="cd06261">
    <property type="entry name" value="TM_PBP2"/>
    <property type="match status" value="1"/>
</dbReference>
<sequence>MQTLSTPAAAEGARPRLRLSLELALGVLLTGGMAALVLASGWLFPDGGAAMDLTARLTAPAVTAAHPLGTDPLGRDVLARVIVGGRISLLVGFASVLGGALLGSVMGLVAGFYRGFWDVIVMRCADVQLALPFILVAITFIAILGGGLSNVIVFMIASQWVQYARVVRAQVLTLREREFVQAARAFGVRDPAMMRHHIVPNVLGPLVILMTLNVANNILLESSLTFLGLGVDPMIPSWGGMLADGRTYMQTAWWVSVFPGLAIMLTVLGLNLLGDWLRDRLDPKG</sequence>
<dbReference type="PANTHER" id="PTHR43386:SF1">
    <property type="entry name" value="D,D-DIPEPTIDE TRANSPORT SYSTEM PERMEASE PROTEIN DDPC-RELATED"/>
    <property type="match status" value="1"/>
</dbReference>
<evidence type="ECO:0000256" key="3">
    <source>
        <dbReference type="ARBA" id="ARBA00022475"/>
    </source>
</evidence>
<evidence type="ECO:0000256" key="7">
    <source>
        <dbReference type="RuleBase" id="RU363032"/>
    </source>
</evidence>
<dbReference type="InterPro" id="IPR000515">
    <property type="entry name" value="MetI-like"/>
</dbReference>
<evidence type="ECO:0000256" key="4">
    <source>
        <dbReference type="ARBA" id="ARBA00022692"/>
    </source>
</evidence>
<evidence type="ECO:0000256" key="2">
    <source>
        <dbReference type="ARBA" id="ARBA00022448"/>
    </source>
</evidence>
<accession>A0A2N8KL69</accession>
<dbReference type="RefSeq" id="WP_102772272.1">
    <property type="nucleotide sequence ID" value="NZ_POQS01000002.1"/>
</dbReference>
<feature type="transmembrane region" description="Helical" evidence="7">
    <location>
        <begin position="202"/>
        <end position="231"/>
    </location>
</feature>
<keyword evidence="10" id="KW-1185">Reference proteome</keyword>
<dbReference type="InterPro" id="IPR035906">
    <property type="entry name" value="MetI-like_sf"/>
</dbReference>
<reference evidence="9 10" key="1">
    <citation type="submission" date="2018-01" db="EMBL/GenBank/DDBJ databases">
        <title>The draft genome of an aniline degradation strain ANB-1.</title>
        <authorList>
            <person name="Zhang L."/>
            <person name="Jiang J."/>
        </authorList>
    </citation>
    <scope>NUCLEOTIDE SEQUENCE [LARGE SCALE GENOMIC DNA]</scope>
    <source>
        <strain evidence="9 10">ANB-1</strain>
    </source>
</reference>
<dbReference type="GO" id="GO:0005886">
    <property type="term" value="C:plasma membrane"/>
    <property type="evidence" value="ECO:0007669"/>
    <property type="project" value="UniProtKB-SubCell"/>
</dbReference>
<dbReference type="Gene3D" id="1.10.3720.10">
    <property type="entry name" value="MetI-like"/>
    <property type="match status" value="1"/>
</dbReference>
<evidence type="ECO:0000256" key="5">
    <source>
        <dbReference type="ARBA" id="ARBA00022989"/>
    </source>
</evidence>
<keyword evidence="4 7" id="KW-0812">Transmembrane</keyword>
<protein>
    <submittedName>
        <fullName evidence="9">ABC transporter permease</fullName>
    </submittedName>
</protein>
<keyword evidence="2 7" id="KW-0813">Transport</keyword>
<gene>
    <name evidence="9" type="ORF">C1I89_08150</name>
</gene>
<dbReference type="SUPFAM" id="SSF161098">
    <property type="entry name" value="MetI-like"/>
    <property type="match status" value="1"/>
</dbReference>
<dbReference type="InterPro" id="IPR050366">
    <property type="entry name" value="BP-dependent_transpt_permease"/>
</dbReference>
<proteinExistence type="inferred from homology"/>
<feature type="transmembrane region" description="Helical" evidence="7">
    <location>
        <begin position="251"/>
        <end position="274"/>
    </location>
</feature>
<dbReference type="Proteomes" id="UP000235994">
    <property type="component" value="Unassembled WGS sequence"/>
</dbReference>
<name>A0A2N8KL69_9BURK</name>
<organism evidence="9 10">
    <name type="scientific">Achromobacter pulmonis</name>
    <dbReference type="NCBI Taxonomy" id="1389932"/>
    <lineage>
        <taxon>Bacteria</taxon>
        <taxon>Pseudomonadati</taxon>
        <taxon>Pseudomonadota</taxon>
        <taxon>Betaproteobacteria</taxon>
        <taxon>Burkholderiales</taxon>
        <taxon>Alcaligenaceae</taxon>
        <taxon>Achromobacter</taxon>
    </lineage>
</organism>
<feature type="domain" description="ABC transmembrane type-1" evidence="8">
    <location>
        <begin position="85"/>
        <end position="274"/>
    </location>
</feature>